<dbReference type="AlphaFoldDB" id="A0AAV2HU63"/>
<dbReference type="Pfam" id="PF03022">
    <property type="entry name" value="MRJP"/>
    <property type="match status" value="1"/>
</dbReference>
<comment type="similarity">
    <text evidence="2">Belongs to the major royal jelly protein family.</text>
</comment>
<name>A0AAV2HU63_LYMST</name>
<dbReference type="PANTHER" id="PTHR10009">
    <property type="entry name" value="PROTEIN YELLOW-RELATED"/>
    <property type="match status" value="1"/>
</dbReference>
<protein>
    <submittedName>
        <fullName evidence="5">Uncharacterized protein</fullName>
    </submittedName>
</protein>
<evidence type="ECO:0000313" key="6">
    <source>
        <dbReference type="Proteomes" id="UP001497497"/>
    </source>
</evidence>
<keyword evidence="6" id="KW-1185">Reference proteome</keyword>
<evidence type="ECO:0000256" key="3">
    <source>
        <dbReference type="ARBA" id="ARBA00022525"/>
    </source>
</evidence>
<comment type="caution">
    <text evidence="5">The sequence shown here is derived from an EMBL/GenBank/DDBJ whole genome shotgun (WGS) entry which is preliminary data.</text>
</comment>
<gene>
    <name evidence="5" type="ORF">GSLYS_00010917001</name>
</gene>
<evidence type="ECO:0000256" key="1">
    <source>
        <dbReference type="ARBA" id="ARBA00004613"/>
    </source>
</evidence>
<reference evidence="5 6" key="1">
    <citation type="submission" date="2024-04" db="EMBL/GenBank/DDBJ databases">
        <authorList>
            <consortium name="Genoscope - CEA"/>
            <person name="William W."/>
        </authorList>
    </citation>
    <scope>NUCLEOTIDE SEQUENCE [LARGE SCALE GENOMIC DNA]</scope>
</reference>
<dbReference type="InterPro" id="IPR017996">
    <property type="entry name" value="MRJP/yellow-related"/>
</dbReference>
<feature type="chain" id="PRO_5043359924" evidence="4">
    <location>
        <begin position="28"/>
        <end position="460"/>
    </location>
</feature>
<comment type="subcellular location">
    <subcellularLocation>
        <location evidence="1">Secreted</location>
    </subcellularLocation>
</comment>
<evidence type="ECO:0000313" key="5">
    <source>
        <dbReference type="EMBL" id="CAL1537004.1"/>
    </source>
</evidence>
<accession>A0AAV2HU63</accession>
<dbReference type="SUPFAM" id="SSF63829">
    <property type="entry name" value="Calcium-dependent phosphotriesterase"/>
    <property type="match status" value="1"/>
</dbReference>
<dbReference type="GO" id="GO:0005576">
    <property type="term" value="C:extracellular region"/>
    <property type="evidence" value="ECO:0007669"/>
    <property type="project" value="UniProtKB-SubCell"/>
</dbReference>
<keyword evidence="4" id="KW-0732">Signal</keyword>
<dbReference type="Gene3D" id="2.120.10.30">
    <property type="entry name" value="TolB, C-terminal domain"/>
    <property type="match status" value="1"/>
</dbReference>
<evidence type="ECO:0000256" key="4">
    <source>
        <dbReference type="SAM" id="SignalP"/>
    </source>
</evidence>
<dbReference type="EMBL" id="CAXITT010000245">
    <property type="protein sequence ID" value="CAL1537004.1"/>
    <property type="molecule type" value="Genomic_DNA"/>
</dbReference>
<evidence type="ECO:0000256" key="2">
    <source>
        <dbReference type="ARBA" id="ARBA00009127"/>
    </source>
</evidence>
<dbReference type="InterPro" id="IPR011042">
    <property type="entry name" value="6-blade_b-propeller_TolB-like"/>
</dbReference>
<organism evidence="5 6">
    <name type="scientific">Lymnaea stagnalis</name>
    <name type="common">Great pond snail</name>
    <name type="synonym">Helix stagnalis</name>
    <dbReference type="NCBI Taxonomy" id="6523"/>
    <lineage>
        <taxon>Eukaryota</taxon>
        <taxon>Metazoa</taxon>
        <taxon>Spiralia</taxon>
        <taxon>Lophotrochozoa</taxon>
        <taxon>Mollusca</taxon>
        <taxon>Gastropoda</taxon>
        <taxon>Heterobranchia</taxon>
        <taxon>Euthyneura</taxon>
        <taxon>Panpulmonata</taxon>
        <taxon>Hygrophila</taxon>
        <taxon>Lymnaeoidea</taxon>
        <taxon>Lymnaeidae</taxon>
        <taxon>Lymnaea</taxon>
    </lineage>
</organism>
<dbReference type="Proteomes" id="UP001497497">
    <property type="component" value="Unassembled WGS sequence"/>
</dbReference>
<dbReference type="PANTHER" id="PTHR10009:SF18">
    <property type="entry name" value="PROTEIN YELLOW-LIKE PROTEIN"/>
    <property type="match status" value="1"/>
</dbReference>
<keyword evidence="3" id="KW-0964">Secreted</keyword>
<feature type="signal peptide" evidence="4">
    <location>
        <begin position="1"/>
        <end position="27"/>
    </location>
</feature>
<sequence length="460" mass="51611">MFHQHSPIFDCLLLLLGVAILTPYVLSETFGQSKLVYEWTTLELDWPSDTDKAEALRNGSFVPERNVIAGIKVYKNDVYLTVPRWSWTSGVPITLAKVVMVQGQPKLHPFPDWATQRQGDCRSLQYVQSMEIDPNTGLLYAIDTGRVGIGFGLNPLNLCPPKLVVFDLNTRQEVDRYEFPANVVSKDTNFLNDLALHYVDGRVRYAYISDVGEELLHVYDFETRSAHNFKDPSMLTESGNGSILHINGKDYPFKVAVDGVAISPDFKYLYFCPLSGYNLYQIPTSALTTPTATKSAKPRLVGKKVAQSGGIAYGNRKLYFGAMGMNAVYYWDVQADQLTQKVATSAVKMVTQREVVRNDATMQWPDTLAFDNQGWLWFVSNRLQLFVTGSMDFTGSDGVNMRVWKVFVNETGYLHDADVRTRAGASNQGGNARDCGKTHEISLSAFVLVFLIVGLREMYF</sequence>
<proteinExistence type="inferred from homology"/>
<dbReference type="PRINTS" id="PR01366">
    <property type="entry name" value="ROYALJELLY"/>
</dbReference>